<comment type="similarity">
    <text evidence="3">Belongs to the GST superfamily. NadH family.</text>
</comment>
<dbReference type="InterPro" id="IPR014440">
    <property type="entry name" value="HCCAis_GSTk"/>
</dbReference>
<organism evidence="6 7">
    <name type="scientific">Ralstonia pickettii</name>
    <name type="common">Burkholderia pickettii</name>
    <dbReference type="NCBI Taxonomy" id="329"/>
    <lineage>
        <taxon>Bacteria</taxon>
        <taxon>Pseudomonadati</taxon>
        <taxon>Pseudomonadota</taxon>
        <taxon>Betaproteobacteria</taxon>
        <taxon>Burkholderiales</taxon>
        <taxon>Burkholderiaceae</taxon>
        <taxon>Ralstonia</taxon>
    </lineage>
</organism>
<name>A0A2N4TS36_RALPI</name>
<evidence type="ECO:0000256" key="3">
    <source>
        <dbReference type="PIRNR" id="PIRNR006386"/>
    </source>
</evidence>
<dbReference type="CDD" id="cd03022">
    <property type="entry name" value="DsbA_HCCA_Iso"/>
    <property type="match status" value="1"/>
</dbReference>
<dbReference type="InterPro" id="IPR051924">
    <property type="entry name" value="GST_Kappa/NadH"/>
</dbReference>
<dbReference type="GO" id="GO:0006749">
    <property type="term" value="P:glutathione metabolic process"/>
    <property type="evidence" value="ECO:0007669"/>
    <property type="project" value="TreeGrafter"/>
</dbReference>
<dbReference type="OrthoDB" id="8560325at2"/>
<dbReference type="GO" id="GO:0005737">
    <property type="term" value="C:cytoplasm"/>
    <property type="evidence" value="ECO:0007669"/>
    <property type="project" value="UniProtKB-ARBA"/>
</dbReference>
<accession>A0A2N4TS36</accession>
<evidence type="ECO:0000256" key="4">
    <source>
        <dbReference type="PIRSR" id="PIRSR006386-1"/>
    </source>
</evidence>
<evidence type="ECO:0000313" key="6">
    <source>
        <dbReference type="EMBL" id="PLC42525.1"/>
    </source>
</evidence>
<evidence type="ECO:0000313" key="7">
    <source>
        <dbReference type="Proteomes" id="UP000234456"/>
    </source>
</evidence>
<dbReference type="SUPFAM" id="SSF52833">
    <property type="entry name" value="Thioredoxin-like"/>
    <property type="match status" value="1"/>
</dbReference>
<dbReference type="PIRSF" id="PIRSF006386">
    <property type="entry name" value="HCCAis_GSTk"/>
    <property type="match status" value="1"/>
</dbReference>
<feature type="domain" description="DSBA-like thioredoxin" evidence="5">
    <location>
        <begin position="3"/>
        <end position="194"/>
    </location>
</feature>
<sequence length="195" mass="21710">MKQVEFFFDVGSPYSYLAYHQLPKIAQATGAEIVWRPMLLGGVFQATGNSSPATIAAKGHYSNVDLERWAKHFGVPIQQNPHFPINTLQLMRGAVGMQLRSDAEFHRYLAAIFSAMFEHPRNLGDLQELAAVLEAAGISPALMLELVQDDRIKQTLRKTTEEAVARGVFGAPTFFVGDEMFWGQDRLHFVEAALS</sequence>
<dbReference type="Gene3D" id="3.40.30.10">
    <property type="entry name" value="Glutaredoxin"/>
    <property type="match status" value="1"/>
</dbReference>
<proteinExistence type="inferred from homology"/>
<dbReference type="PANTHER" id="PTHR42943">
    <property type="entry name" value="GLUTATHIONE S-TRANSFERASE KAPPA"/>
    <property type="match status" value="1"/>
</dbReference>
<dbReference type="GO" id="GO:0004602">
    <property type="term" value="F:glutathione peroxidase activity"/>
    <property type="evidence" value="ECO:0007669"/>
    <property type="project" value="TreeGrafter"/>
</dbReference>
<dbReference type="GO" id="GO:1901170">
    <property type="term" value="P:naphthalene catabolic process"/>
    <property type="evidence" value="ECO:0007669"/>
    <property type="project" value="InterPro"/>
</dbReference>
<dbReference type="GO" id="GO:0004364">
    <property type="term" value="F:glutathione transferase activity"/>
    <property type="evidence" value="ECO:0007669"/>
    <property type="project" value="UniProtKB-EC"/>
</dbReference>
<dbReference type="EC" id="5.99.1.4" evidence="3"/>
<dbReference type="RefSeq" id="WP_102065604.1">
    <property type="nucleotide sequence ID" value="NZ_PKQE01000002.1"/>
</dbReference>
<protein>
    <recommendedName>
        <fullName evidence="3">2-hydroxychromene-2-carboxylate isomerase</fullName>
        <ecNumber evidence="3">5.99.1.4</ecNumber>
    </recommendedName>
</protein>
<comment type="catalytic activity">
    <reaction evidence="2">
        <text>RX + glutathione = an S-substituted glutathione + a halide anion + H(+)</text>
        <dbReference type="Rhea" id="RHEA:16437"/>
        <dbReference type="ChEBI" id="CHEBI:15378"/>
        <dbReference type="ChEBI" id="CHEBI:16042"/>
        <dbReference type="ChEBI" id="CHEBI:17792"/>
        <dbReference type="ChEBI" id="CHEBI:57925"/>
        <dbReference type="ChEBI" id="CHEBI:90779"/>
        <dbReference type="EC" id="2.5.1.18"/>
    </reaction>
</comment>
<evidence type="ECO:0000256" key="2">
    <source>
        <dbReference type="ARBA" id="ARBA00047960"/>
    </source>
</evidence>
<comment type="catalytic activity">
    <reaction evidence="3">
        <text>2-hydroxychromene-2-carboxylate = (3E)-4-(2-hydroxyphenyl)-2-oxobut-3-enoate</text>
        <dbReference type="Rhea" id="RHEA:27401"/>
        <dbReference type="ChEBI" id="CHEBI:59350"/>
        <dbReference type="ChEBI" id="CHEBI:59353"/>
        <dbReference type="EC" id="5.99.1.4"/>
    </reaction>
</comment>
<keyword evidence="1" id="KW-0808">Transferase</keyword>
<evidence type="ECO:0000256" key="1">
    <source>
        <dbReference type="ARBA" id="ARBA00022679"/>
    </source>
</evidence>
<comment type="caution">
    <text evidence="6">The sequence shown here is derived from an EMBL/GenBank/DDBJ whole genome shotgun (WGS) entry which is preliminary data.</text>
</comment>
<reference evidence="6 7" key="1">
    <citation type="submission" date="2017-12" db="EMBL/GenBank/DDBJ databases">
        <title>Draft genome sequence of Ralstonia pickettii 52.</title>
        <authorList>
            <person name="Zheng B."/>
        </authorList>
    </citation>
    <scope>NUCLEOTIDE SEQUENCE [LARGE SCALE GENOMIC DNA]</scope>
    <source>
        <strain evidence="6 7">52</strain>
    </source>
</reference>
<dbReference type="Pfam" id="PF01323">
    <property type="entry name" value="DSBA"/>
    <property type="match status" value="1"/>
</dbReference>
<dbReference type="GO" id="GO:0018845">
    <property type="term" value="F:2-hydroxychromene-2-carboxylate isomerase activity"/>
    <property type="evidence" value="ECO:0007669"/>
    <property type="project" value="UniProtKB-UniRule"/>
</dbReference>
<dbReference type="FunFam" id="3.40.30.10:FF:000096">
    <property type="entry name" value="Glutathione S-transferase kappa"/>
    <property type="match status" value="1"/>
</dbReference>
<gene>
    <name evidence="6" type="ORF">C0Q88_11230</name>
</gene>
<dbReference type="PANTHER" id="PTHR42943:SF2">
    <property type="entry name" value="GLUTATHIONE S-TRANSFERASE KAPPA 1"/>
    <property type="match status" value="1"/>
</dbReference>
<feature type="active site" description="Nucleophile" evidence="4">
    <location>
        <position position="12"/>
    </location>
</feature>
<evidence type="ECO:0000259" key="5">
    <source>
        <dbReference type="Pfam" id="PF01323"/>
    </source>
</evidence>
<dbReference type="InterPro" id="IPR044087">
    <property type="entry name" value="NahD-like"/>
</dbReference>
<dbReference type="Proteomes" id="UP000234456">
    <property type="component" value="Unassembled WGS sequence"/>
</dbReference>
<dbReference type="AlphaFoldDB" id="A0A2N4TS36"/>
<dbReference type="InterPro" id="IPR036249">
    <property type="entry name" value="Thioredoxin-like_sf"/>
</dbReference>
<dbReference type="InterPro" id="IPR001853">
    <property type="entry name" value="DSBA-like_thioredoxin_dom"/>
</dbReference>
<keyword evidence="3" id="KW-0413">Isomerase</keyword>
<dbReference type="EMBL" id="PKQE01000002">
    <property type="protein sequence ID" value="PLC42525.1"/>
    <property type="molecule type" value="Genomic_DNA"/>
</dbReference>